<dbReference type="AlphaFoldDB" id="A0A147HXX5"/>
<keyword evidence="2" id="KW-1185">Reference proteome</keyword>
<organism evidence="1 2">
    <name type="scientific">Sphingomonas endophytica</name>
    <dbReference type="NCBI Taxonomy" id="869719"/>
    <lineage>
        <taxon>Bacteria</taxon>
        <taxon>Pseudomonadati</taxon>
        <taxon>Pseudomonadota</taxon>
        <taxon>Alphaproteobacteria</taxon>
        <taxon>Sphingomonadales</taxon>
        <taxon>Sphingomonadaceae</taxon>
        <taxon>Sphingomonas</taxon>
    </lineage>
</organism>
<dbReference type="Proteomes" id="UP000074310">
    <property type="component" value="Unassembled WGS sequence"/>
</dbReference>
<reference evidence="1 2" key="1">
    <citation type="journal article" date="2016" name="Front. Microbiol.">
        <title>Genomic Resource of Rice Seed Associated Bacteria.</title>
        <authorList>
            <person name="Midha S."/>
            <person name="Bansal K."/>
            <person name="Sharma S."/>
            <person name="Kumar N."/>
            <person name="Patil P.P."/>
            <person name="Chaudhry V."/>
            <person name="Patil P.B."/>
        </authorList>
    </citation>
    <scope>NUCLEOTIDE SEQUENCE [LARGE SCALE GENOMIC DNA]</scope>
    <source>
        <strain evidence="1 2">NS334</strain>
    </source>
</reference>
<evidence type="ECO:0000313" key="1">
    <source>
        <dbReference type="EMBL" id="KTT69759.1"/>
    </source>
</evidence>
<comment type="caution">
    <text evidence="1">The sequence shown here is derived from an EMBL/GenBank/DDBJ whole genome shotgun (WGS) entry which is preliminary data.</text>
</comment>
<dbReference type="Pfam" id="PF10094">
    <property type="entry name" value="DUF2332"/>
    <property type="match status" value="1"/>
</dbReference>
<gene>
    <name evidence="1" type="ORF">NS334_13810</name>
</gene>
<dbReference type="InterPro" id="IPR011200">
    <property type="entry name" value="UCP012608"/>
</dbReference>
<evidence type="ECO:0008006" key="3">
    <source>
        <dbReference type="Google" id="ProtNLM"/>
    </source>
</evidence>
<proteinExistence type="predicted"/>
<dbReference type="PATRIC" id="fig|869719.3.peg.2835"/>
<dbReference type="EMBL" id="LDTB01000062">
    <property type="protein sequence ID" value="KTT69759.1"/>
    <property type="molecule type" value="Genomic_DNA"/>
</dbReference>
<sequence>MMPKGRVDLATTCDMILPAGAIGELARQAEVMRAIGSPFVAEVLAAGERHLAQAPRTAAMLAEWPGDPAAAAVAMRFNAALHALARRDTPATLGALYRGEHHDVDAAVRGALTKHDSFIAAWMRDPPQTNEVGRAAAILAALMVVRARDGLPVELLELGSSAGLNLNLAHYDYDLGGLCVGDARSAVRIVPEWRGAPPPDRQVAVVAAQGVDLHPLAPDDPATCERLMAYVFADQPLRSARLAHALALARRHPPQVTRADAANWLETRLAEAQPAARGRIVFHSMMLQYVAPDERERIVGAIRAAGARADATRPLSWISFEWTAARTAVELRLTCWPGGDTHVLATCHPYGAWIEWKGERAR</sequence>
<protein>
    <recommendedName>
        <fullName evidence="3">DUF2332 domain-containing protein</fullName>
    </recommendedName>
</protein>
<dbReference type="PIRSF" id="PIRSF012608">
    <property type="entry name" value="UCP012608"/>
    <property type="match status" value="1"/>
</dbReference>
<accession>A0A147HXX5</accession>
<name>A0A147HXX5_9SPHN</name>
<evidence type="ECO:0000313" key="2">
    <source>
        <dbReference type="Proteomes" id="UP000074310"/>
    </source>
</evidence>